<dbReference type="SUPFAM" id="SSF53335">
    <property type="entry name" value="S-adenosyl-L-methionine-dependent methyltransferases"/>
    <property type="match status" value="1"/>
</dbReference>
<protein>
    <submittedName>
        <fullName evidence="1">Uncharacterized protein</fullName>
    </submittedName>
</protein>
<dbReference type="Gene3D" id="3.40.50.720">
    <property type="entry name" value="NAD(P)-binding Rossmann-like Domain"/>
    <property type="match status" value="1"/>
</dbReference>
<accession>A0A1M4XQH8</accession>
<name>A0A1M4XQH8_9FIRM</name>
<reference evidence="1 2" key="1">
    <citation type="submission" date="2016-11" db="EMBL/GenBank/DDBJ databases">
        <authorList>
            <person name="Jaros S."/>
            <person name="Januszkiewicz K."/>
            <person name="Wedrychowicz H."/>
        </authorList>
    </citation>
    <scope>NUCLEOTIDE SEQUENCE [LARGE SCALE GENOMIC DNA]</scope>
    <source>
        <strain evidence="1 2">DSM 10502</strain>
    </source>
</reference>
<sequence>MELESLNKYLEELRGADVILYGAGSKGKQAIELLRRYGVEPAAICDSDRNKWGRNFEGMEIEDYNTVRSRLTGKVFMLLTVSSRFAREIKTVVRGGGTS</sequence>
<dbReference type="RefSeq" id="WP_072935652.1">
    <property type="nucleotide sequence ID" value="NZ_FQUG01000005.1"/>
</dbReference>
<dbReference type="OrthoDB" id="9803111at2"/>
<proteinExistence type="predicted"/>
<dbReference type="Proteomes" id="UP000184404">
    <property type="component" value="Unassembled WGS sequence"/>
</dbReference>
<organism evidence="1 2">
    <name type="scientific">Schwartzia succinivorans DSM 10502</name>
    <dbReference type="NCBI Taxonomy" id="1123243"/>
    <lineage>
        <taxon>Bacteria</taxon>
        <taxon>Bacillati</taxon>
        <taxon>Bacillota</taxon>
        <taxon>Negativicutes</taxon>
        <taxon>Selenomonadales</taxon>
        <taxon>Selenomonadaceae</taxon>
        <taxon>Schwartzia</taxon>
    </lineage>
</organism>
<gene>
    <name evidence="1" type="ORF">SAMN02745190_01562</name>
</gene>
<dbReference type="STRING" id="1123243.SAMN02745190_01562"/>
<dbReference type="InterPro" id="IPR029063">
    <property type="entry name" value="SAM-dependent_MTases_sf"/>
</dbReference>
<dbReference type="AlphaFoldDB" id="A0A1M4XQH8"/>
<evidence type="ECO:0000313" key="1">
    <source>
        <dbReference type="EMBL" id="SHE95492.1"/>
    </source>
</evidence>
<dbReference type="EMBL" id="FQUG01000005">
    <property type="protein sequence ID" value="SHE95492.1"/>
    <property type="molecule type" value="Genomic_DNA"/>
</dbReference>
<keyword evidence="2" id="KW-1185">Reference proteome</keyword>
<evidence type="ECO:0000313" key="2">
    <source>
        <dbReference type="Proteomes" id="UP000184404"/>
    </source>
</evidence>